<dbReference type="Proteomes" id="UP001597304">
    <property type="component" value="Unassembled WGS sequence"/>
</dbReference>
<gene>
    <name evidence="1" type="ORF">ACFSF0_18210</name>
</gene>
<dbReference type="RefSeq" id="WP_147913234.1">
    <property type="nucleotide sequence ID" value="NZ_JBHUEJ010000044.1"/>
</dbReference>
<keyword evidence="2" id="KW-1185">Reference proteome</keyword>
<evidence type="ECO:0000313" key="2">
    <source>
        <dbReference type="Proteomes" id="UP001597304"/>
    </source>
</evidence>
<name>A0ABW4KYX3_9BURK</name>
<organism evidence="1 2">
    <name type="scientific">Ottowia flava</name>
    <dbReference type="NCBI Taxonomy" id="2675430"/>
    <lineage>
        <taxon>Bacteria</taxon>
        <taxon>Pseudomonadati</taxon>
        <taxon>Pseudomonadota</taxon>
        <taxon>Betaproteobacteria</taxon>
        <taxon>Burkholderiales</taxon>
        <taxon>Comamonadaceae</taxon>
        <taxon>Ottowia</taxon>
    </lineage>
</organism>
<sequence length="82" mass="8769">MSAPPVPPACTACQVPMQSGFLLDRGYNDQGRVAEWIEGAPAPSFWQGLALDGRLRLPVESWRCPSCGLLAHYARANTPSGA</sequence>
<protein>
    <submittedName>
        <fullName evidence="1">Uncharacterized protein</fullName>
    </submittedName>
</protein>
<evidence type="ECO:0000313" key="1">
    <source>
        <dbReference type="EMBL" id="MFD1712538.1"/>
    </source>
</evidence>
<proteinExistence type="predicted"/>
<dbReference type="EMBL" id="JBHUEJ010000044">
    <property type="protein sequence ID" value="MFD1712538.1"/>
    <property type="molecule type" value="Genomic_DNA"/>
</dbReference>
<accession>A0ABW4KYX3</accession>
<reference evidence="2" key="1">
    <citation type="journal article" date="2019" name="Int. J. Syst. Evol. Microbiol.">
        <title>The Global Catalogue of Microorganisms (GCM) 10K type strain sequencing project: providing services to taxonomists for standard genome sequencing and annotation.</title>
        <authorList>
            <consortium name="The Broad Institute Genomics Platform"/>
            <consortium name="The Broad Institute Genome Sequencing Center for Infectious Disease"/>
            <person name="Wu L."/>
            <person name="Ma J."/>
        </authorList>
    </citation>
    <scope>NUCLEOTIDE SEQUENCE [LARGE SCALE GENOMIC DNA]</scope>
    <source>
        <strain evidence="2">LMG 29247</strain>
    </source>
</reference>
<comment type="caution">
    <text evidence="1">The sequence shown here is derived from an EMBL/GenBank/DDBJ whole genome shotgun (WGS) entry which is preliminary data.</text>
</comment>